<dbReference type="STRING" id="1469948.GCA_000732725_00787"/>
<evidence type="ECO:0000313" key="5">
    <source>
        <dbReference type="Proteomes" id="UP000295718"/>
    </source>
</evidence>
<feature type="compositionally biased region" description="Polar residues" evidence="2">
    <location>
        <begin position="12"/>
        <end position="31"/>
    </location>
</feature>
<keyword evidence="1" id="KW-0175">Coiled coil</keyword>
<evidence type="ECO:0008006" key="6">
    <source>
        <dbReference type="Google" id="ProtNLM"/>
    </source>
</evidence>
<keyword evidence="3" id="KW-0472">Membrane</keyword>
<comment type="caution">
    <text evidence="4">The sequence shown here is derived from an EMBL/GenBank/DDBJ whole genome shotgun (WGS) entry which is preliminary data.</text>
</comment>
<evidence type="ECO:0000256" key="3">
    <source>
        <dbReference type="SAM" id="Phobius"/>
    </source>
</evidence>
<feature type="coiled-coil region" evidence="1">
    <location>
        <begin position="85"/>
        <end position="119"/>
    </location>
</feature>
<keyword evidence="3" id="KW-0812">Transmembrane</keyword>
<evidence type="ECO:0000313" key="4">
    <source>
        <dbReference type="EMBL" id="TCL60081.1"/>
    </source>
</evidence>
<dbReference type="EMBL" id="SLUO01000003">
    <property type="protein sequence ID" value="TCL60081.1"/>
    <property type="molecule type" value="Genomic_DNA"/>
</dbReference>
<keyword evidence="3" id="KW-1133">Transmembrane helix</keyword>
<evidence type="ECO:0000256" key="1">
    <source>
        <dbReference type="SAM" id="Coils"/>
    </source>
</evidence>
<protein>
    <recommendedName>
        <fullName evidence="6">Cell division protein FtsL</fullName>
    </recommendedName>
</protein>
<name>A0A4R1R3Q3_9FIRM</name>
<evidence type="ECO:0000256" key="2">
    <source>
        <dbReference type="SAM" id="MobiDB-lite"/>
    </source>
</evidence>
<proteinExistence type="predicted"/>
<reference evidence="4 5" key="1">
    <citation type="submission" date="2019-03" db="EMBL/GenBank/DDBJ databases">
        <title>Genomic Encyclopedia of Type Strains, Phase IV (KMG-IV): sequencing the most valuable type-strain genomes for metagenomic binning, comparative biology and taxonomic classification.</title>
        <authorList>
            <person name="Goeker M."/>
        </authorList>
    </citation>
    <scope>NUCLEOTIDE SEQUENCE [LARGE SCALE GENOMIC DNA]</scope>
    <source>
        <strain evidence="4 5">DSM 100556</strain>
    </source>
</reference>
<sequence length="166" mass="18754">MAQYKGRVRSAGTRQQVHTQQGRNAYVQGSTVRKPDEKIYAPREPKKQISNTARKNREKAYHMSFGYVLFLACAVVAAGFILTGYIGLQAELTNSIKNVSRLERELNNLKLDNDEEYSRITSSIDMEEVKRIAIQELGMKYAEEGQIVTFSGEASDYVKQVADIPE</sequence>
<dbReference type="Proteomes" id="UP000295718">
    <property type="component" value="Unassembled WGS sequence"/>
</dbReference>
<accession>A0A4R1R3Q3</accession>
<dbReference type="OrthoDB" id="2051525at2"/>
<gene>
    <name evidence="4" type="ORF">EDD76_103274</name>
</gene>
<feature type="region of interest" description="Disordered" evidence="2">
    <location>
        <begin position="1"/>
        <end position="36"/>
    </location>
</feature>
<organism evidence="4 5">
    <name type="scientific">Kineothrix alysoides</name>
    <dbReference type="NCBI Taxonomy" id="1469948"/>
    <lineage>
        <taxon>Bacteria</taxon>
        <taxon>Bacillati</taxon>
        <taxon>Bacillota</taxon>
        <taxon>Clostridia</taxon>
        <taxon>Lachnospirales</taxon>
        <taxon>Lachnospiraceae</taxon>
        <taxon>Kineothrix</taxon>
    </lineage>
</organism>
<feature type="transmembrane region" description="Helical" evidence="3">
    <location>
        <begin position="64"/>
        <end position="88"/>
    </location>
</feature>
<dbReference type="RefSeq" id="WP_031389542.1">
    <property type="nucleotide sequence ID" value="NZ_JPNB01000001.1"/>
</dbReference>
<dbReference type="AlphaFoldDB" id="A0A4R1R3Q3"/>
<keyword evidence="5" id="KW-1185">Reference proteome</keyword>